<evidence type="ECO:0000259" key="3">
    <source>
        <dbReference type="PROSITE" id="PS50102"/>
    </source>
</evidence>
<dbReference type="Pfam" id="PF00076">
    <property type="entry name" value="RRM_1"/>
    <property type="match status" value="3"/>
</dbReference>
<dbReference type="GO" id="GO:0005634">
    <property type="term" value="C:nucleus"/>
    <property type="evidence" value="ECO:0007669"/>
    <property type="project" value="TreeGrafter"/>
</dbReference>
<dbReference type="PROSITE" id="PS50102">
    <property type="entry name" value="RRM"/>
    <property type="match status" value="3"/>
</dbReference>
<dbReference type="PANTHER" id="PTHR48025">
    <property type="entry name" value="OS02G0815200 PROTEIN"/>
    <property type="match status" value="1"/>
</dbReference>
<dbReference type="AlphaFoldDB" id="A0A182K594"/>
<dbReference type="EnsemblMetazoa" id="ACHR005929-RA">
    <property type="protein sequence ID" value="ACHR005929-PA"/>
    <property type="gene ID" value="ACHR005929"/>
</dbReference>
<keyword evidence="5" id="KW-1185">Reference proteome</keyword>
<reference evidence="5" key="1">
    <citation type="submission" date="2013-03" db="EMBL/GenBank/DDBJ databases">
        <title>The Genome Sequence of Anopheles christyi ACHKN1017.</title>
        <authorList>
            <consortium name="The Broad Institute Genomics Platform"/>
            <person name="Neafsey D.E."/>
            <person name="Besansky N."/>
            <person name="Walker B."/>
            <person name="Young S.K."/>
            <person name="Zeng Q."/>
            <person name="Gargeya S."/>
            <person name="Fitzgerald M."/>
            <person name="Haas B."/>
            <person name="Abouelleil A."/>
            <person name="Allen A.W."/>
            <person name="Alvarado L."/>
            <person name="Arachchi H.M."/>
            <person name="Berlin A.M."/>
            <person name="Chapman S.B."/>
            <person name="Gainer-Dewar J."/>
            <person name="Goldberg J."/>
            <person name="Griggs A."/>
            <person name="Gujja S."/>
            <person name="Hansen M."/>
            <person name="Howarth C."/>
            <person name="Imamovic A."/>
            <person name="Ireland A."/>
            <person name="Larimer J."/>
            <person name="McCowan C."/>
            <person name="Murphy C."/>
            <person name="Pearson M."/>
            <person name="Poon T.W."/>
            <person name="Priest M."/>
            <person name="Roberts A."/>
            <person name="Saif S."/>
            <person name="Shea T."/>
            <person name="Sisk P."/>
            <person name="Sykes S."/>
            <person name="Wortman J."/>
            <person name="Nusbaum C."/>
            <person name="Birren B."/>
        </authorList>
    </citation>
    <scope>NUCLEOTIDE SEQUENCE [LARGE SCALE GENOMIC DNA]</scope>
    <source>
        <strain evidence="5">ACHKN1017</strain>
    </source>
</reference>
<dbReference type="STRING" id="43041.A0A182K594"/>
<protein>
    <recommendedName>
        <fullName evidence="3">RRM domain-containing protein</fullName>
    </recommendedName>
</protein>
<feature type="domain" description="RRM" evidence="3">
    <location>
        <begin position="190"/>
        <end position="260"/>
    </location>
</feature>
<dbReference type="PANTHER" id="PTHR48025:SF1">
    <property type="entry name" value="RRM DOMAIN-CONTAINING PROTEIN"/>
    <property type="match status" value="1"/>
</dbReference>
<sequence>MEEIPAHPAVYVGNLAASVSDAMLFQHFSSAGTLVKARIERNPYTGVSLQYAMVVYTEMEEVVRAIHLLNGAHFYGKPLLVCWYGDCSHELHHYQRTIIIGNVQRKLKHRQIRNQLTPYGRVLLCNRPLNRHGHRYYSVFVLFESYQVARTAMECLQGCQWRQRSITVSAFVAREHAEHIDIVDRWTRSCSLYVDQLPPGVSSRQLTAMFAPYGKIARVVVHRPIGVPPYGLVQFASAFDMERAAARPGGYQIEPYQIRVCAFGDQEVPSEVIVDSWEGTPQVWPDRIRRRLAYVTVEQPVVRNLYQPRIRPPIHVDLPLYILAQQLGLQPGDPLPGIEWFNEYAYQYFSLIKPFLHRQY</sequence>
<proteinExistence type="predicted"/>
<dbReference type="InterPro" id="IPR050502">
    <property type="entry name" value="Euk_RNA-bind_prot"/>
</dbReference>
<keyword evidence="1 2" id="KW-0694">RNA-binding</keyword>
<accession>A0A182K594</accession>
<dbReference type="Proteomes" id="UP000075881">
    <property type="component" value="Unassembled WGS sequence"/>
</dbReference>
<dbReference type="Gene3D" id="3.30.70.330">
    <property type="match status" value="3"/>
</dbReference>
<dbReference type="InterPro" id="IPR000504">
    <property type="entry name" value="RRM_dom"/>
</dbReference>
<evidence type="ECO:0000313" key="4">
    <source>
        <dbReference type="EnsemblMetazoa" id="ACHR005929-PA"/>
    </source>
</evidence>
<feature type="domain" description="RRM" evidence="3">
    <location>
        <begin position="8"/>
        <end position="86"/>
    </location>
</feature>
<organism evidence="4 5">
    <name type="scientific">Anopheles christyi</name>
    <dbReference type="NCBI Taxonomy" id="43041"/>
    <lineage>
        <taxon>Eukaryota</taxon>
        <taxon>Metazoa</taxon>
        <taxon>Ecdysozoa</taxon>
        <taxon>Arthropoda</taxon>
        <taxon>Hexapoda</taxon>
        <taxon>Insecta</taxon>
        <taxon>Pterygota</taxon>
        <taxon>Neoptera</taxon>
        <taxon>Endopterygota</taxon>
        <taxon>Diptera</taxon>
        <taxon>Nematocera</taxon>
        <taxon>Culicoidea</taxon>
        <taxon>Culicidae</taxon>
        <taxon>Anophelinae</taxon>
        <taxon>Anopheles</taxon>
    </lineage>
</organism>
<evidence type="ECO:0000256" key="1">
    <source>
        <dbReference type="ARBA" id="ARBA00022884"/>
    </source>
</evidence>
<dbReference type="InterPro" id="IPR012677">
    <property type="entry name" value="Nucleotide-bd_a/b_plait_sf"/>
</dbReference>
<dbReference type="GO" id="GO:0003729">
    <property type="term" value="F:mRNA binding"/>
    <property type="evidence" value="ECO:0007669"/>
    <property type="project" value="TreeGrafter"/>
</dbReference>
<evidence type="ECO:0000256" key="2">
    <source>
        <dbReference type="PROSITE-ProRule" id="PRU00176"/>
    </source>
</evidence>
<dbReference type="CDD" id="cd00590">
    <property type="entry name" value="RRM_SF"/>
    <property type="match status" value="2"/>
</dbReference>
<feature type="domain" description="RRM" evidence="3">
    <location>
        <begin position="96"/>
        <end position="173"/>
    </location>
</feature>
<dbReference type="SMART" id="SM00360">
    <property type="entry name" value="RRM"/>
    <property type="match status" value="3"/>
</dbReference>
<name>A0A182K594_9DIPT</name>
<reference evidence="4" key="2">
    <citation type="submission" date="2020-05" db="UniProtKB">
        <authorList>
            <consortium name="EnsemblMetazoa"/>
        </authorList>
    </citation>
    <scope>IDENTIFICATION</scope>
    <source>
        <strain evidence="4">ACHKN1017</strain>
    </source>
</reference>
<dbReference type="VEuPathDB" id="VectorBase:ACHR005929"/>
<dbReference type="SUPFAM" id="SSF54928">
    <property type="entry name" value="RNA-binding domain, RBD"/>
    <property type="match status" value="2"/>
</dbReference>
<evidence type="ECO:0000313" key="5">
    <source>
        <dbReference type="Proteomes" id="UP000075881"/>
    </source>
</evidence>
<dbReference type="InterPro" id="IPR035979">
    <property type="entry name" value="RBD_domain_sf"/>
</dbReference>